<proteinExistence type="predicted"/>
<dbReference type="AlphaFoldDB" id="A0A4Y2GH06"/>
<comment type="caution">
    <text evidence="2">The sequence shown here is derived from an EMBL/GenBank/DDBJ whole genome shotgun (WGS) entry which is preliminary data.</text>
</comment>
<evidence type="ECO:0000256" key="1">
    <source>
        <dbReference type="SAM" id="MobiDB-lite"/>
    </source>
</evidence>
<feature type="compositionally biased region" description="Basic residues" evidence="1">
    <location>
        <begin position="169"/>
        <end position="181"/>
    </location>
</feature>
<protein>
    <submittedName>
        <fullName evidence="2">Uncharacterized protein</fullName>
    </submittedName>
</protein>
<feature type="region of interest" description="Disordered" evidence="1">
    <location>
        <begin position="142"/>
        <end position="181"/>
    </location>
</feature>
<organism evidence="2 3">
    <name type="scientific">Araneus ventricosus</name>
    <name type="common">Orbweaver spider</name>
    <name type="synonym">Epeira ventricosa</name>
    <dbReference type="NCBI Taxonomy" id="182803"/>
    <lineage>
        <taxon>Eukaryota</taxon>
        <taxon>Metazoa</taxon>
        <taxon>Ecdysozoa</taxon>
        <taxon>Arthropoda</taxon>
        <taxon>Chelicerata</taxon>
        <taxon>Arachnida</taxon>
        <taxon>Araneae</taxon>
        <taxon>Araneomorphae</taxon>
        <taxon>Entelegynae</taxon>
        <taxon>Araneoidea</taxon>
        <taxon>Araneidae</taxon>
        <taxon>Araneus</taxon>
    </lineage>
</organism>
<dbReference type="EMBL" id="BGPR01001398">
    <property type="protein sequence ID" value="GBM52883.1"/>
    <property type="molecule type" value="Genomic_DNA"/>
</dbReference>
<dbReference type="OrthoDB" id="10667110at2759"/>
<evidence type="ECO:0000313" key="3">
    <source>
        <dbReference type="Proteomes" id="UP000499080"/>
    </source>
</evidence>
<gene>
    <name evidence="2" type="ORF">AVEN_162382_1</name>
</gene>
<keyword evidence="3" id="KW-1185">Reference proteome</keyword>
<dbReference type="Proteomes" id="UP000499080">
    <property type="component" value="Unassembled WGS sequence"/>
</dbReference>
<evidence type="ECO:0000313" key="2">
    <source>
        <dbReference type="EMBL" id="GBM52883.1"/>
    </source>
</evidence>
<accession>A0A4Y2GH06</accession>
<name>A0A4Y2GH06_ARAVE</name>
<reference evidence="2 3" key="1">
    <citation type="journal article" date="2019" name="Sci. Rep.">
        <title>Orb-weaving spider Araneus ventricosus genome elucidates the spidroin gene catalogue.</title>
        <authorList>
            <person name="Kono N."/>
            <person name="Nakamura H."/>
            <person name="Ohtoshi R."/>
            <person name="Moran D.A.P."/>
            <person name="Shinohara A."/>
            <person name="Yoshida Y."/>
            <person name="Fujiwara M."/>
            <person name="Mori M."/>
            <person name="Tomita M."/>
            <person name="Arakawa K."/>
        </authorList>
    </citation>
    <scope>NUCLEOTIDE SEQUENCE [LARGE SCALE GENOMIC DNA]</scope>
</reference>
<sequence>MLGPLFRFCGKGASDFVIPPDPKPKPEKMTALGVPLNSIESWGRKNLRRGERVKLPDHRKNPDGIFEFTEMTELPENIFDSSDDEISDQAYARIGDAYYNGFLTSKQKKKEERLARAYVEDDKDRWEFYGKGSSDFEFLLWPPPNYQPPASKNQPPLVPLKHPEESTKKKSKSTKGSKKLQ</sequence>